<evidence type="ECO:0000313" key="14">
    <source>
        <dbReference type="Proteomes" id="UP000063234"/>
    </source>
</evidence>
<dbReference type="Gene3D" id="3.40.470.10">
    <property type="entry name" value="Uracil-DNA glycosylase-like domain"/>
    <property type="match status" value="1"/>
</dbReference>
<dbReference type="CDD" id="cd10030">
    <property type="entry name" value="UDG-F4_TTUDGA_SPO1dp_like"/>
    <property type="match status" value="1"/>
</dbReference>
<dbReference type="AlphaFoldDB" id="A0A0S3QW46"/>
<dbReference type="SMART" id="SM00987">
    <property type="entry name" value="UreE_C"/>
    <property type="match status" value="1"/>
</dbReference>
<dbReference type="PANTHER" id="PTHR33693:SF1">
    <property type="entry name" value="TYPE-4 URACIL-DNA GLYCOSYLASE"/>
    <property type="match status" value="1"/>
</dbReference>
<dbReference type="GO" id="GO:0046872">
    <property type="term" value="F:metal ion binding"/>
    <property type="evidence" value="ECO:0007669"/>
    <property type="project" value="UniProtKB-KW"/>
</dbReference>
<dbReference type="EC" id="3.2.2.27" evidence="3"/>
<dbReference type="SMART" id="SM00986">
    <property type="entry name" value="UDG"/>
    <property type="match status" value="1"/>
</dbReference>
<reference evidence="14" key="1">
    <citation type="journal article" date="2018" name="Science">
        <title>A primordial and reversible TCA cycle in a facultatively chemolithoautotrophic thermophile.</title>
        <authorList>
            <person name="Nunoura T."/>
            <person name="Chikaraishi Y."/>
            <person name="Izaki R."/>
            <person name="Suwa T."/>
            <person name="Sato T."/>
            <person name="Harada T."/>
            <person name="Mori K."/>
            <person name="Kato Y."/>
            <person name="Miyazaki M."/>
            <person name="Shimamura S."/>
            <person name="Yanagawa K."/>
            <person name="Shuto A."/>
            <person name="Ohkouchi N."/>
            <person name="Fujita N."/>
            <person name="Takaki Y."/>
            <person name="Atomi H."/>
            <person name="Takai K."/>
        </authorList>
    </citation>
    <scope>NUCLEOTIDE SEQUENCE [LARGE SCALE GENOMIC DNA]</scope>
    <source>
        <strain evidence="14">DSM 17441 / JCM 13301 / NBRC 103674 / ABI70S6</strain>
    </source>
</reference>
<dbReference type="InterPro" id="IPR036895">
    <property type="entry name" value="Uracil-DNA_glycosylase-like_sf"/>
</dbReference>
<accession>A0A0S3QW46</accession>
<name>A0A0S3QW46_THET7</name>
<keyword evidence="13" id="KW-0808">Transferase</keyword>
<evidence type="ECO:0000259" key="12">
    <source>
        <dbReference type="SMART" id="SM00986"/>
    </source>
</evidence>
<protein>
    <recommendedName>
        <fullName evidence="4">Type-4 uracil-DNA glycosylase</fullName>
        <ecNumber evidence="3">3.2.2.27</ecNumber>
    </recommendedName>
</protein>
<dbReference type="RefSeq" id="WP_231963405.1">
    <property type="nucleotide sequence ID" value="NZ_AP013035.1"/>
</dbReference>
<organism evidence="13 14">
    <name type="scientific">Thermosulfidibacter takaii (strain DSM 17441 / JCM 13301 / NBRC 103674 / ABI70S6)</name>
    <dbReference type="NCBI Taxonomy" id="1298851"/>
    <lineage>
        <taxon>Bacteria</taxon>
        <taxon>Pseudomonadati</taxon>
        <taxon>Thermosulfidibacterota</taxon>
        <taxon>Thermosulfidibacteria</taxon>
        <taxon>Thermosulfidibacterales</taxon>
        <taxon>Thermosulfidibacteraceae</taxon>
    </lineage>
</organism>
<comment type="similarity">
    <text evidence="2">Belongs to the uracil-DNA glycosylase (UDG) superfamily. Type 4 (UDGa) family.</text>
</comment>
<dbReference type="InterPro" id="IPR051536">
    <property type="entry name" value="UDG_Type-4/5"/>
</dbReference>
<dbReference type="InterPro" id="IPR005273">
    <property type="entry name" value="Ura-DNA_glyco_family4"/>
</dbReference>
<keyword evidence="9" id="KW-0408">Iron</keyword>
<dbReference type="InterPro" id="IPR005122">
    <property type="entry name" value="Uracil-DNA_glycosylase-like"/>
</dbReference>
<dbReference type="GO" id="GO:0006281">
    <property type="term" value="P:DNA repair"/>
    <property type="evidence" value="ECO:0007669"/>
    <property type="project" value="UniProtKB-KW"/>
</dbReference>
<dbReference type="PATRIC" id="fig|1298851.3.peg.1850"/>
<proteinExistence type="inferred from homology"/>
<sequence length="229" mass="26610">MDLRALLVWYKEAGITEYFKMDKPRNLHRETVALDKKVSEREEKERKLQLIREELGDCRRCGLWETRRNIVFGEGNPDAKVMFVGEAPGEEEDKQGRPFVGLAGQLLTQLIEQVGWKREDVYIANVLKCRPPGNRNPKEEEIEVCSPFLLKQIEAIKPKIICALGSFAAQLLIGKKLSISKIRGRLMQGWKGYKIFPTYHPAYLLRNPRQKRVALRDFQMLKRLVEEDD</sequence>
<dbReference type="Pfam" id="PF03167">
    <property type="entry name" value="UDG"/>
    <property type="match status" value="1"/>
</dbReference>
<keyword evidence="8" id="KW-0378">Hydrolase</keyword>
<evidence type="ECO:0000256" key="6">
    <source>
        <dbReference type="ARBA" id="ARBA00022723"/>
    </source>
</evidence>
<evidence type="ECO:0000256" key="2">
    <source>
        <dbReference type="ARBA" id="ARBA00006521"/>
    </source>
</evidence>
<dbReference type="SUPFAM" id="SSF52141">
    <property type="entry name" value="Uracil-DNA glycosylase-like"/>
    <property type="match status" value="1"/>
</dbReference>
<evidence type="ECO:0000313" key="13">
    <source>
        <dbReference type="EMBL" id="BAT72555.1"/>
    </source>
</evidence>
<dbReference type="Proteomes" id="UP000063234">
    <property type="component" value="Chromosome"/>
</dbReference>
<dbReference type="PANTHER" id="PTHR33693">
    <property type="entry name" value="TYPE-5 URACIL-DNA GLYCOSYLASE"/>
    <property type="match status" value="1"/>
</dbReference>
<keyword evidence="14" id="KW-1185">Reference proteome</keyword>
<evidence type="ECO:0000256" key="1">
    <source>
        <dbReference type="ARBA" id="ARBA00001400"/>
    </source>
</evidence>
<keyword evidence="5" id="KW-0004">4Fe-4S</keyword>
<evidence type="ECO:0000256" key="8">
    <source>
        <dbReference type="ARBA" id="ARBA00022801"/>
    </source>
</evidence>
<evidence type="ECO:0000256" key="9">
    <source>
        <dbReference type="ARBA" id="ARBA00023004"/>
    </source>
</evidence>
<keyword evidence="10" id="KW-0411">Iron-sulfur</keyword>
<feature type="domain" description="Uracil-DNA glycosylase-like" evidence="12">
    <location>
        <begin position="72"/>
        <end position="219"/>
    </location>
</feature>
<keyword evidence="6" id="KW-0479">Metal-binding</keyword>
<dbReference type="NCBIfam" id="TIGR00758">
    <property type="entry name" value="UDG_fam4"/>
    <property type="match status" value="1"/>
</dbReference>
<keyword evidence="7" id="KW-0227">DNA damage</keyword>
<evidence type="ECO:0000256" key="4">
    <source>
        <dbReference type="ARBA" id="ARBA00019403"/>
    </source>
</evidence>
<comment type="catalytic activity">
    <reaction evidence="1">
        <text>Hydrolyzes single-stranded DNA or mismatched double-stranded DNA and polynucleotides, releasing free uracil.</text>
        <dbReference type="EC" id="3.2.2.27"/>
    </reaction>
</comment>
<keyword evidence="13" id="KW-0548">Nucleotidyltransferase</keyword>
<dbReference type="GO" id="GO:0004844">
    <property type="term" value="F:uracil DNA N-glycosylase activity"/>
    <property type="evidence" value="ECO:0007669"/>
    <property type="project" value="UniProtKB-EC"/>
</dbReference>
<keyword evidence="11" id="KW-0234">DNA repair</keyword>
<evidence type="ECO:0000256" key="10">
    <source>
        <dbReference type="ARBA" id="ARBA00023014"/>
    </source>
</evidence>
<dbReference type="GO" id="GO:0016779">
    <property type="term" value="F:nucleotidyltransferase activity"/>
    <property type="evidence" value="ECO:0007669"/>
    <property type="project" value="UniProtKB-KW"/>
</dbReference>
<evidence type="ECO:0000256" key="3">
    <source>
        <dbReference type="ARBA" id="ARBA00012030"/>
    </source>
</evidence>
<dbReference type="STRING" id="1298851.TST_1771"/>
<evidence type="ECO:0000256" key="11">
    <source>
        <dbReference type="ARBA" id="ARBA00023204"/>
    </source>
</evidence>
<dbReference type="GO" id="GO:0051539">
    <property type="term" value="F:4 iron, 4 sulfur cluster binding"/>
    <property type="evidence" value="ECO:0007669"/>
    <property type="project" value="UniProtKB-KW"/>
</dbReference>
<gene>
    <name evidence="13" type="primary">dpo</name>
    <name evidence="13" type="ORF">TST_1771</name>
</gene>
<dbReference type="EMBL" id="AP013035">
    <property type="protein sequence ID" value="BAT72555.1"/>
    <property type="molecule type" value="Genomic_DNA"/>
</dbReference>
<evidence type="ECO:0000256" key="7">
    <source>
        <dbReference type="ARBA" id="ARBA00022763"/>
    </source>
</evidence>
<dbReference type="KEGG" id="ttk:TST_1771"/>
<evidence type="ECO:0000256" key="5">
    <source>
        <dbReference type="ARBA" id="ARBA00022485"/>
    </source>
</evidence>